<name>A0A7C4JLA0_STAMA</name>
<protein>
    <submittedName>
        <fullName evidence="2">Uncharacterized protein</fullName>
    </submittedName>
</protein>
<dbReference type="EMBL" id="DTBP01000005">
    <property type="protein sequence ID" value="HGQ73542.1"/>
    <property type="molecule type" value="Genomic_DNA"/>
</dbReference>
<gene>
    <name evidence="1" type="ORF">ENU09_00150</name>
    <name evidence="2" type="ORF">ENU20_00475</name>
</gene>
<organism evidence="2">
    <name type="scientific">Staphylothermus marinus</name>
    <dbReference type="NCBI Taxonomy" id="2280"/>
    <lineage>
        <taxon>Archaea</taxon>
        <taxon>Thermoproteota</taxon>
        <taxon>Thermoprotei</taxon>
        <taxon>Desulfurococcales</taxon>
        <taxon>Desulfurococcaceae</taxon>
        <taxon>Staphylothermus</taxon>
    </lineage>
</organism>
<dbReference type="AlphaFoldDB" id="A0A7C4JLA0"/>
<proteinExistence type="predicted"/>
<dbReference type="EMBL" id="DTBE01000003">
    <property type="protein sequence ID" value="HGQ59127.1"/>
    <property type="molecule type" value="Genomic_DNA"/>
</dbReference>
<sequence length="72" mass="8313">MIDKKQFKVIDKYVLNDQFRYRVAIEGTNVILNVSADSDEEAIKNAIELAEKIGLTNEKIEELRKLMKSRGK</sequence>
<evidence type="ECO:0000313" key="1">
    <source>
        <dbReference type="EMBL" id="HGQ59127.1"/>
    </source>
</evidence>
<evidence type="ECO:0000313" key="2">
    <source>
        <dbReference type="EMBL" id="HGQ73542.1"/>
    </source>
</evidence>
<reference evidence="2" key="1">
    <citation type="journal article" date="2020" name="mSystems">
        <title>Genome- and Community-Level Interaction Insights into Carbon Utilization and Element Cycling Functions of Hydrothermarchaeota in Hydrothermal Sediment.</title>
        <authorList>
            <person name="Zhou Z."/>
            <person name="Liu Y."/>
            <person name="Xu W."/>
            <person name="Pan J."/>
            <person name="Luo Z.H."/>
            <person name="Li M."/>
        </authorList>
    </citation>
    <scope>NUCLEOTIDE SEQUENCE [LARGE SCALE GENOMIC DNA]</scope>
    <source>
        <strain evidence="1">SpSt-638</strain>
        <strain evidence="2">SpSt-648</strain>
    </source>
</reference>
<comment type="caution">
    <text evidence="2">The sequence shown here is derived from an EMBL/GenBank/DDBJ whole genome shotgun (WGS) entry which is preliminary data.</text>
</comment>
<accession>A0A7C4JLA0</accession>